<evidence type="ECO:0000256" key="6">
    <source>
        <dbReference type="PIRSR" id="PIRSR031924-51"/>
    </source>
</evidence>
<dbReference type="GO" id="GO:0046872">
    <property type="term" value="F:metal ion binding"/>
    <property type="evidence" value="ECO:0007669"/>
    <property type="project" value="UniProtKB-KW"/>
</dbReference>
<dbReference type="InterPro" id="IPR002591">
    <property type="entry name" value="Phosphodiest/P_Trfase"/>
</dbReference>
<name>A0A6P0UKQ3_9FLAO</name>
<dbReference type="AlphaFoldDB" id="A0A6P0UKQ3"/>
<evidence type="ECO:0000256" key="2">
    <source>
        <dbReference type="ARBA" id="ARBA00022723"/>
    </source>
</evidence>
<organism evidence="7 8">
    <name type="scientific">Leptobacterium flavescens</name>
    <dbReference type="NCBI Taxonomy" id="472055"/>
    <lineage>
        <taxon>Bacteria</taxon>
        <taxon>Pseudomonadati</taxon>
        <taxon>Bacteroidota</taxon>
        <taxon>Flavobacteriia</taxon>
        <taxon>Flavobacteriales</taxon>
        <taxon>Flavobacteriaceae</taxon>
        <taxon>Leptobacterium</taxon>
    </lineage>
</organism>
<evidence type="ECO:0000313" key="8">
    <source>
        <dbReference type="Proteomes" id="UP000468581"/>
    </source>
</evidence>
<dbReference type="Gene3D" id="3.40.720.10">
    <property type="entry name" value="Alkaline Phosphatase, subunit A"/>
    <property type="match status" value="1"/>
</dbReference>
<keyword evidence="2 4" id="KW-0479">Metal-binding</keyword>
<dbReference type="PANTHER" id="PTHR10151:SF120">
    <property type="entry name" value="BIS(5'-ADENOSYL)-TRIPHOSPHATASE"/>
    <property type="match status" value="1"/>
</dbReference>
<dbReference type="SUPFAM" id="SSF53649">
    <property type="entry name" value="Alkaline phosphatase-like"/>
    <property type="match status" value="1"/>
</dbReference>
<dbReference type="PANTHER" id="PTHR10151">
    <property type="entry name" value="ECTONUCLEOTIDE PYROPHOSPHATASE/PHOSPHODIESTERASE"/>
    <property type="match status" value="1"/>
</dbReference>
<keyword evidence="1 5" id="KW-0597">Phosphoprotein</keyword>
<dbReference type="Proteomes" id="UP000468581">
    <property type="component" value="Unassembled WGS sequence"/>
</dbReference>
<dbReference type="RefSeq" id="WP_163605472.1">
    <property type="nucleotide sequence ID" value="NZ_JAABOO010000001.1"/>
</dbReference>
<evidence type="ECO:0000256" key="5">
    <source>
        <dbReference type="PIRSR" id="PIRSR031924-50"/>
    </source>
</evidence>
<evidence type="ECO:0000256" key="1">
    <source>
        <dbReference type="ARBA" id="ARBA00022553"/>
    </source>
</evidence>
<dbReference type="EMBL" id="JAABOO010000001">
    <property type="protein sequence ID" value="NER12449.1"/>
    <property type="molecule type" value="Genomic_DNA"/>
</dbReference>
<dbReference type="GO" id="GO:0004035">
    <property type="term" value="F:alkaline phosphatase activity"/>
    <property type="evidence" value="ECO:0007669"/>
    <property type="project" value="InterPro"/>
</dbReference>
<keyword evidence="8" id="KW-1185">Reference proteome</keyword>
<dbReference type="Pfam" id="PF01663">
    <property type="entry name" value="Phosphodiest"/>
    <property type="match status" value="1"/>
</dbReference>
<feature type="active site" description="Phosphothreonine intermediate" evidence="5">
    <location>
        <position position="78"/>
    </location>
</feature>
<comment type="caution">
    <text evidence="7">The sequence shown here is derived from an EMBL/GenBank/DDBJ whole genome shotgun (WGS) entry which is preliminary data.</text>
</comment>
<feature type="binding site" evidence="6">
    <location>
        <begin position="161"/>
        <end position="163"/>
    </location>
    <ligand>
        <name>substrate</name>
    </ligand>
</feature>
<sequence>MNKIIWITAALFINSIIVFGQENTSEKPKLVVGIVVDQMRFDQLYKYEDKFSEGGFKRILKEGFNYKNAHYNHIPTVTASGHASVYTGTTPSVHGIIGNSWFDRKLNREVSNVEDSTVVIVGSQQENTRGRSPKKLMTPTISDQLRMRTNFASKVISVSLKDRGAILPGGHTANGSYWHDFQSSPGYFVSSSYYMDHLPQWVSDFNRQKKQDEYLNTNWNTLYPLETYTESGEDDSTFERTLRGKEKPVFPYNFKEIRKEYRKLKVEYQLIWVSPYGNTLVTDFAMEAVKNEKMGDDKITDMLNISYSVPDVVGHTFGLESVELQDVYLRLDRDIEKLLSFLDEEVGKGEYTLFLTADHAAIPVASYLYKHKLPTGIARINNYKDSLEKYLNTKYGENPWIQHFDGEHLYLNRELISAGKLQMEDLQKEIAAFLTDQEGVNMVVTTSDLRSQEYRKGSKEMVQNGYHPKRSGDLILVFDPGFIQSSNPELKINEVKGTTHGSGYAYDTHVPLLWFGAGIPKGESVRKVSVTDISPSLAMLLNLQLPSGSNGTPLPEILR</sequence>
<dbReference type="InterPro" id="IPR017850">
    <property type="entry name" value="Alkaline_phosphatase_core_sf"/>
</dbReference>
<dbReference type="NCBIfam" id="NF042991">
    <property type="entry name" value="alk_phos_PafA"/>
    <property type="match status" value="1"/>
</dbReference>
<proteinExistence type="predicted"/>
<gene>
    <name evidence="7" type="ORF">GWK08_03275</name>
</gene>
<reference evidence="7 8" key="1">
    <citation type="submission" date="2020-01" db="EMBL/GenBank/DDBJ databases">
        <title>Leptobacterium flavescens.</title>
        <authorList>
            <person name="Wang G."/>
        </authorList>
    </citation>
    <scope>NUCLEOTIDE SEQUENCE [LARGE SCALE GENOMIC DNA]</scope>
    <source>
        <strain evidence="7 8">KCTC 22160</strain>
    </source>
</reference>
<dbReference type="PIRSF" id="PIRSF031924">
    <property type="entry name" value="Pi-irrepressible_AP"/>
    <property type="match status" value="1"/>
</dbReference>
<protein>
    <submittedName>
        <fullName evidence="7">Alkaline phosphatase family protein</fullName>
    </submittedName>
</protein>
<feature type="binding site" evidence="6">
    <location>
        <position position="99"/>
    </location>
    <ligand>
        <name>substrate</name>
    </ligand>
</feature>
<keyword evidence="3" id="KW-0732">Signal</keyword>
<accession>A0A6P0UKQ3</accession>
<dbReference type="InterPro" id="IPR026263">
    <property type="entry name" value="Alkaline_phosphatase_prok"/>
</dbReference>
<evidence type="ECO:0000256" key="4">
    <source>
        <dbReference type="PIRNR" id="PIRNR031924"/>
    </source>
</evidence>
<evidence type="ECO:0000313" key="7">
    <source>
        <dbReference type="EMBL" id="NER12449.1"/>
    </source>
</evidence>
<evidence type="ECO:0000256" key="3">
    <source>
        <dbReference type="ARBA" id="ARBA00022729"/>
    </source>
</evidence>
<dbReference type="Gene3D" id="3.30.1360.150">
    <property type="match status" value="1"/>
</dbReference>
<dbReference type="CDD" id="cd16016">
    <property type="entry name" value="AP-SPAP"/>
    <property type="match status" value="1"/>
</dbReference>